<reference evidence="1" key="2">
    <citation type="submission" date="2021-01" db="EMBL/GenBank/DDBJ databases">
        <authorList>
            <person name="Mieszkin S."/>
            <person name="Pouder E."/>
            <person name="Alain K."/>
        </authorList>
    </citation>
    <scope>NUCLEOTIDE SEQUENCE</scope>
    <source>
        <strain evidence="1">HW T2.11</strain>
    </source>
</reference>
<keyword evidence="2" id="KW-1185">Reference proteome</keyword>
<accession>A0A964E1J4</accession>
<organism evidence="1 2">
    <name type="scientific">Acidisoma silvae</name>
    <dbReference type="NCBI Taxonomy" id="2802396"/>
    <lineage>
        <taxon>Bacteria</taxon>
        <taxon>Pseudomonadati</taxon>
        <taxon>Pseudomonadota</taxon>
        <taxon>Alphaproteobacteria</taxon>
        <taxon>Acetobacterales</taxon>
        <taxon>Acidocellaceae</taxon>
        <taxon>Acidisoma</taxon>
    </lineage>
</organism>
<sequence>MRYKAAEKLEIIRLVEGSVLPVKQILGEDRPTPLDLSSMVRALPDGRPGDAG</sequence>
<name>A0A964E1J4_9PROT</name>
<gene>
    <name evidence="1" type="ORF">ASILVAE211_24255</name>
</gene>
<reference evidence="1" key="1">
    <citation type="journal article" date="2021" name="Microorganisms">
        <title>Acidisoma silvae sp. nov. and Acidisomacellulosilytica sp. nov., Two Acidophilic Bacteria Isolated from Decaying Wood, Hydrolyzing Cellulose and Producing Poly-3-hydroxybutyrate.</title>
        <authorList>
            <person name="Mieszkin S."/>
            <person name="Pouder E."/>
            <person name="Uroz S."/>
            <person name="Simon-Colin C."/>
            <person name="Alain K."/>
        </authorList>
    </citation>
    <scope>NUCLEOTIDE SEQUENCE</scope>
    <source>
        <strain evidence="1">HW T2.11</strain>
    </source>
</reference>
<dbReference type="Proteomes" id="UP000708298">
    <property type="component" value="Unassembled WGS sequence"/>
</dbReference>
<evidence type="ECO:0000313" key="1">
    <source>
        <dbReference type="EMBL" id="MCB8878312.1"/>
    </source>
</evidence>
<evidence type="ECO:0000313" key="2">
    <source>
        <dbReference type="Proteomes" id="UP000708298"/>
    </source>
</evidence>
<dbReference type="EMBL" id="JAESVB010000029">
    <property type="protein sequence ID" value="MCB8878312.1"/>
    <property type="molecule type" value="Genomic_DNA"/>
</dbReference>
<comment type="caution">
    <text evidence="1">The sequence shown here is derived from an EMBL/GenBank/DDBJ whole genome shotgun (WGS) entry which is preliminary data.</text>
</comment>
<dbReference type="AlphaFoldDB" id="A0A964E1J4"/>
<proteinExistence type="predicted"/>
<protein>
    <submittedName>
        <fullName evidence="1">Uncharacterized protein</fullName>
    </submittedName>
</protein>